<name>A0ABD0KS24_9CAEN</name>
<dbReference type="EMBL" id="JACVVK020000135">
    <property type="protein sequence ID" value="KAK7489648.1"/>
    <property type="molecule type" value="Genomic_DNA"/>
</dbReference>
<evidence type="ECO:0000256" key="1">
    <source>
        <dbReference type="SAM" id="MobiDB-lite"/>
    </source>
</evidence>
<feature type="compositionally biased region" description="Polar residues" evidence="1">
    <location>
        <begin position="40"/>
        <end position="51"/>
    </location>
</feature>
<reference evidence="2 3" key="1">
    <citation type="journal article" date="2023" name="Sci. Data">
        <title>Genome assembly of the Korean intertidal mud-creeper Batillaria attramentaria.</title>
        <authorList>
            <person name="Patra A.K."/>
            <person name="Ho P.T."/>
            <person name="Jun S."/>
            <person name="Lee S.J."/>
            <person name="Kim Y."/>
            <person name="Won Y.J."/>
        </authorList>
    </citation>
    <scope>NUCLEOTIDE SEQUENCE [LARGE SCALE GENOMIC DNA]</scope>
    <source>
        <strain evidence="2">Wonlab-2016</strain>
    </source>
</reference>
<evidence type="ECO:0000313" key="3">
    <source>
        <dbReference type="Proteomes" id="UP001519460"/>
    </source>
</evidence>
<feature type="region of interest" description="Disordered" evidence="1">
    <location>
        <begin position="40"/>
        <end position="66"/>
    </location>
</feature>
<sequence>MEQSLARGIMGASLSLVKYDGGIEGKLVFARQMFGFSYSNIASRDQPSSGENPRARDKKKGGKSSE</sequence>
<proteinExistence type="predicted"/>
<feature type="compositionally biased region" description="Basic residues" evidence="1">
    <location>
        <begin position="56"/>
        <end position="66"/>
    </location>
</feature>
<keyword evidence="3" id="KW-1185">Reference proteome</keyword>
<dbReference type="AlphaFoldDB" id="A0ABD0KS24"/>
<accession>A0ABD0KS24</accession>
<gene>
    <name evidence="2" type="ORF">BaRGS_00019043</name>
</gene>
<organism evidence="2 3">
    <name type="scientific">Batillaria attramentaria</name>
    <dbReference type="NCBI Taxonomy" id="370345"/>
    <lineage>
        <taxon>Eukaryota</taxon>
        <taxon>Metazoa</taxon>
        <taxon>Spiralia</taxon>
        <taxon>Lophotrochozoa</taxon>
        <taxon>Mollusca</taxon>
        <taxon>Gastropoda</taxon>
        <taxon>Caenogastropoda</taxon>
        <taxon>Sorbeoconcha</taxon>
        <taxon>Cerithioidea</taxon>
        <taxon>Batillariidae</taxon>
        <taxon>Batillaria</taxon>
    </lineage>
</organism>
<protein>
    <submittedName>
        <fullName evidence="2">Uncharacterized protein</fullName>
    </submittedName>
</protein>
<dbReference type="Proteomes" id="UP001519460">
    <property type="component" value="Unassembled WGS sequence"/>
</dbReference>
<comment type="caution">
    <text evidence="2">The sequence shown here is derived from an EMBL/GenBank/DDBJ whole genome shotgun (WGS) entry which is preliminary data.</text>
</comment>
<evidence type="ECO:0000313" key="2">
    <source>
        <dbReference type="EMBL" id="KAK7489648.1"/>
    </source>
</evidence>